<dbReference type="InParanoid" id="A0A136JEE9"/>
<protein>
    <recommendedName>
        <fullName evidence="10">mRNA export factor MEX67</fullName>
    </recommendedName>
</protein>
<evidence type="ECO:0000256" key="11">
    <source>
        <dbReference type="SAM" id="MobiDB-lite"/>
    </source>
</evidence>
<dbReference type="Gene3D" id="3.10.450.50">
    <property type="match status" value="1"/>
</dbReference>
<evidence type="ECO:0000259" key="12">
    <source>
        <dbReference type="PROSITE" id="PS50177"/>
    </source>
</evidence>
<gene>
    <name evidence="14" type="ORF">Micbo1qcDRAFT_192517</name>
</gene>
<feature type="compositionally biased region" description="Polar residues" evidence="11">
    <location>
        <begin position="64"/>
        <end position="75"/>
    </location>
</feature>
<dbReference type="InterPro" id="IPR009060">
    <property type="entry name" value="UBA-like_sf"/>
</dbReference>
<evidence type="ECO:0000256" key="8">
    <source>
        <dbReference type="ARBA" id="ARBA00023242"/>
    </source>
</evidence>
<feature type="region of interest" description="Disordered" evidence="11">
    <location>
        <begin position="1"/>
        <end position="86"/>
    </location>
</feature>
<evidence type="ECO:0000256" key="5">
    <source>
        <dbReference type="ARBA" id="ARBA00022614"/>
    </source>
</evidence>
<dbReference type="OrthoDB" id="25872at2759"/>
<evidence type="ECO:0000256" key="9">
    <source>
        <dbReference type="ARBA" id="ARBA00055253"/>
    </source>
</evidence>
<keyword evidence="5" id="KW-0433">Leucine-rich repeat</keyword>
<reference evidence="15" key="1">
    <citation type="submission" date="2016-02" db="EMBL/GenBank/DDBJ databases">
        <title>Draft genome sequence of Microdochium bolleyi, a fungal endophyte of beachgrass.</title>
        <authorList>
            <consortium name="DOE Joint Genome Institute"/>
            <person name="David A.S."/>
            <person name="May G."/>
            <person name="Haridas S."/>
            <person name="Lim J."/>
            <person name="Wang M."/>
            <person name="Labutti K."/>
            <person name="Lipzen A."/>
            <person name="Barry K."/>
            <person name="Grigoriev I.V."/>
        </authorList>
    </citation>
    <scope>NUCLEOTIDE SEQUENCE [LARGE SCALE GENOMIC DNA]</scope>
    <source>
        <strain evidence="15">J235TASD1</strain>
    </source>
</reference>
<dbReference type="STRING" id="196109.A0A136JEE9"/>
<dbReference type="PROSITE" id="PS51450">
    <property type="entry name" value="LRR"/>
    <property type="match status" value="1"/>
</dbReference>
<keyword evidence="8" id="KW-0539">Nucleus</keyword>
<dbReference type="InterPro" id="IPR005637">
    <property type="entry name" value="TAP_C_dom"/>
</dbReference>
<dbReference type="FunFam" id="3.80.10.10:FF:000296">
    <property type="entry name" value="mRNA export factor MEX67"/>
    <property type="match status" value="1"/>
</dbReference>
<dbReference type="EMBL" id="KQ964246">
    <property type="protein sequence ID" value="KXJ95520.1"/>
    <property type="molecule type" value="Genomic_DNA"/>
</dbReference>
<feature type="compositionally biased region" description="Gly residues" evidence="11">
    <location>
        <begin position="15"/>
        <end position="27"/>
    </location>
</feature>
<evidence type="ECO:0000256" key="6">
    <source>
        <dbReference type="ARBA" id="ARBA00022737"/>
    </source>
</evidence>
<dbReference type="AlphaFoldDB" id="A0A136JEE9"/>
<comment type="function">
    <text evidence="9">Involved in the export of mRNA from the nucleus to the cytoplasm.</text>
</comment>
<dbReference type="SUPFAM" id="SSF46934">
    <property type="entry name" value="UBA-like"/>
    <property type="match status" value="1"/>
</dbReference>
<dbReference type="Proteomes" id="UP000070501">
    <property type="component" value="Unassembled WGS sequence"/>
</dbReference>
<dbReference type="CDD" id="cd14342">
    <property type="entry name" value="UBA_TAP-C"/>
    <property type="match status" value="1"/>
</dbReference>
<accession>A0A136JEE9</accession>
<dbReference type="SMART" id="SM00804">
    <property type="entry name" value="TAP_C"/>
    <property type="match status" value="1"/>
</dbReference>
<evidence type="ECO:0000259" key="13">
    <source>
        <dbReference type="PROSITE" id="PS51281"/>
    </source>
</evidence>
<comment type="subcellular location">
    <subcellularLocation>
        <location evidence="1">Nucleus</location>
    </subcellularLocation>
</comment>
<evidence type="ECO:0000256" key="10">
    <source>
        <dbReference type="ARBA" id="ARBA00069694"/>
    </source>
</evidence>
<dbReference type="PANTHER" id="PTHR10662">
    <property type="entry name" value="NUCLEAR RNA EXPORT FACTOR"/>
    <property type="match status" value="1"/>
</dbReference>
<dbReference type="InterPro" id="IPR032675">
    <property type="entry name" value="LRR_dom_sf"/>
</dbReference>
<keyword evidence="6" id="KW-0677">Repeat</keyword>
<dbReference type="Pfam" id="PF03943">
    <property type="entry name" value="TAP_C"/>
    <property type="match status" value="1"/>
</dbReference>
<dbReference type="Pfam" id="PF22602">
    <property type="entry name" value="NXF_NTF2"/>
    <property type="match status" value="1"/>
</dbReference>
<evidence type="ECO:0000313" key="15">
    <source>
        <dbReference type="Proteomes" id="UP000070501"/>
    </source>
</evidence>
<dbReference type="InterPro" id="IPR018222">
    <property type="entry name" value="Nuclear_transport_factor_2_euk"/>
</dbReference>
<sequence>MAPPTGPRNGAASSRGGGAGKGSGRGGIAKRRTGGARTDRDGDLDMGASTKVAGSKISKRTDNSTKASAGSTSGRPTRPNRKTQNIVEKAITRGAGSLSARALGGMAPSGRGLRSQSQPSVTLRVEGLKTSKAAQNEGGGLRELLTFIERKATTVGKVSRQVRIKKSQLRDDFVFVTASKEDAEEILKLNNFAWAGTTLTITTTDEPLNATPSQMSSTALEVKEQLKSVLSLRYDVEAKLLNLSNLGQDPVLSKMGFFAGESSPEKMFRALMAICDGIFKTAQEKRESIMSISLAGNNIDDVLQVMSLTDTFPDVVNLDLSNNSLKDIKALQKWRHRLRHMQTLLLNSNPIETNYPGYLQELTGWFPKLQNLSNTQVRTPEQIAAEEAATRPTPIPQNGADFRDINRIGEGFITEFVKMYDADRATLAAKYYDEQSVFSLAVNTNAPHAPDVQPPTWSAYLKFSRNHSKITHAPARFQRLFVGGNLIQEAWKQLPPTRHPDLASEFSKYIIDCHPIHGLADPSGQSPLGVDGMTITVHGELDDQEPTTRKEAKRSFTRTFILGPGTHNPIRVISDMLSMKVYNLLPTPAPSSGAPEAAASTAPVAPQIPPASTDAEKEQFVIELCKRTNMVPEYSKFCLETANWNFDQALVIFAEKKAQLPQEAFVAGTV</sequence>
<dbReference type="PROSITE" id="PS51281">
    <property type="entry name" value="TAP_C"/>
    <property type="match status" value="1"/>
</dbReference>
<keyword evidence="15" id="KW-1185">Reference proteome</keyword>
<dbReference type="InterPro" id="IPR057125">
    <property type="entry name" value="NXF1/2/3/5-like_LRR"/>
</dbReference>
<dbReference type="InterPro" id="IPR030217">
    <property type="entry name" value="NXF_fam"/>
</dbReference>
<dbReference type="PROSITE" id="PS50177">
    <property type="entry name" value="NTF2_DOMAIN"/>
    <property type="match status" value="1"/>
</dbReference>
<dbReference type="FunCoup" id="A0A136JEE9">
    <property type="interactions" value="460"/>
</dbReference>
<evidence type="ECO:0000256" key="3">
    <source>
        <dbReference type="ARBA" id="ARBA00022448"/>
    </source>
</evidence>
<comment type="similarity">
    <text evidence="2">Belongs to the NXF family.</text>
</comment>
<name>A0A136JEE9_9PEZI</name>
<evidence type="ECO:0000256" key="2">
    <source>
        <dbReference type="ARBA" id="ARBA00009285"/>
    </source>
</evidence>
<organism evidence="14 15">
    <name type="scientific">Microdochium bolleyi</name>
    <dbReference type="NCBI Taxonomy" id="196109"/>
    <lineage>
        <taxon>Eukaryota</taxon>
        <taxon>Fungi</taxon>
        <taxon>Dikarya</taxon>
        <taxon>Ascomycota</taxon>
        <taxon>Pezizomycotina</taxon>
        <taxon>Sordariomycetes</taxon>
        <taxon>Xylariomycetidae</taxon>
        <taxon>Xylariales</taxon>
        <taxon>Microdochiaceae</taxon>
        <taxon>Microdochium</taxon>
    </lineage>
</organism>
<keyword evidence="3" id="KW-0813">Transport</keyword>
<feature type="domain" description="TAP-C" evidence="13">
    <location>
        <begin position="615"/>
        <end position="668"/>
    </location>
</feature>
<dbReference type="Pfam" id="PF24048">
    <property type="entry name" value="LRR_NXF1-5"/>
    <property type="match status" value="1"/>
</dbReference>
<evidence type="ECO:0000256" key="1">
    <source>
        <dbReference type="ARBA" id="ARBA00004123"/>
    </source>
</evidence>
<keyword evidence="4" id="KW-0963">Cytoplasm</keyword>
<dbReference type="GO" id="GO:0005634">
    <property type="term" value="C:nucleus"/>
    <property type="evidence" value="ECO:0007669"/>
    <property type="project" value="UniProtKB-SubCell"/>
</dbReference>
<dbReference type="InterPro" id="IPR032710">
    <property type="entry name" value="NTF2-like_dom_sf"/>
</dbReference>
<evidence type="ECO:0000256" key="7">
    <source>
        <dbReference type="ARBA" id="ARBA00022816"/>
    </source>
</evidence>
<keyword evidence="7" id="KW-0509">mRNA transport</keyword>
<dbReference type="Gene3D" id="1.10.8.10">
    <property type="entry name" value="DNA helicase RuvA subunit, C-terminal domain"/>
    <property type="match status" value="1"/>
</dbReference>
<dbReference type="GO" id="GO:0003723">
    <property type="term" value="F:RNA binding"/>
    <property type="evidence" value="ECO:0007669"/>
    <property type="project" value="TreeGrafter"/>
</dbReference>
<dbReference type="SUPFAM" id="SSF52058">
    <property type="entry name" value="L domain-like"/>
    <property type="match status" value="1"/>
</dbReference>
<evidence type="ECO:0000256" key="4">
    <source>
        <dbReference type="ARBA" id="ARBA00022490"/>
    </source>
</evidence>
<dbReference type="GO" id="GO:0016973">
    <property type="term" value="P:poly(A)+ mRNA export from nucleus"/>
    <property type="evidence" value="ECO:0007669"/>
    <property type="project" value="TreeGrafter"/>
</dbReference>
<evidence type="ECO:0000313" key="14">
    <source>
        <dbReference type="EMBL" id="KXJ95520.1"/>
    </source>
</evidence>
<proteinExistence type="inferred from homology"/>
<dbReference type="PANTHER" id="PTHR10662:SF22">
    <property type="entry name" value="NUCLEAR RNA EXPORT FACTOR 1"/>
    <property type="match status" value="1"/>
</dbReference>
<dbReference type="Gene3D" id="3.80.10.10">
    <property type="entry name" value="Ribonuclease Inhibitor"/>
    <property type="match status" value="1"/>
</dbReference>
<dbReference type="InterPro" id="IPR002075">
    <property type="entry name" value="NTF2_dom"/>
</dbReference>
<feature type="domain" description="NTF2" evidence="12">
    <location>
        <begin position="408"/>
        <end position="579"/>
    </location>
</feature>
<dbReference type="InterPro" id="IPR001611">
    <property type="entry name" value="Leu-rich_rpt"/>
</dbReference>
<dbReference type="SUPFAM" id="SSF54427">
    <property type="entry name" value="NTF2-like"/>
    <property type="match status" value="1"/>
</dbReference>